<feature type="transmembrane region" description="Helical" evidence="1">
    <location>
        <begin position="6"/>
        <end position="21"/>
    </location>
</feature>
<organism evidence="2">
    <name type="scientific">Alkalihalophilus sp. As8PL</name>
    <dbReference type="NCBI Taxonomy" id="3237103"/>
    <lineage>
        <taxon>Bacteria</taxon>
        <taxon>Bacillati</taxon>
        <taxon>Bacillota</taxon>
        <taxon>Bacilli</taxon>
        <taxon>Bacillales</taxon>
        <taxon>Bacillaceae</taxon>
        <taxon>Alkalihalophilus</taxon>
    </lineage>
</organism>
<sequence>MGEYIWLLVISIGFCILFHYFDKKRMPKKAIAPSVLILFALLAVSNYIKGTFF</sequence>
<evidence type="ECO:0000256" key="1">
    <source>
        <dbReference type="SAM" id="Phobius"/>
    </source>
</evidence>
<proteinExistence type="predicted"/>
<dbReference type="RefSeq" id="WP_368502798.1">
    <property type="nucleotide sequence ID" value="NZ_CP162550.1"/>
</dbReference>
<dbReference type="AlphaFoldDB" id="A0AB39BNZ4"/>
<feature type="transmembrane region" description="Helical" evidence="1">
    <location>
        <begin position="30"/>
        <end position="48"/>
    </location>
</feature>
<keyword evidence="1" id="KW-0812">Transmembrane</keyword>
<gene>
    <name evidence="2" type="ORF">AB3N04_00230</name>
</gene>
<dbReference type="EMBL" id="CP162550">
    <property type="protein sequence ID" value="XDI35183.1"/>
    <property type="molecule type" value="Genomic_DNA"/>
</dbReference>
<name>A0AB39BNZ4_9BACI</name>
<keyword evidence="1" id="KW-0472">Membrane</keyword>
<geneLocation type="plasmid" evidence="2">
    <name>unnamed</name>
</geneLocation>
<evidence type="ECO:0000313" key="2">
    <source>
        <dbReference type="EMBL" id="XDI35183.1"/>
    </source>
</evidence>
<reference evidence="2" key="1">
    <citation type="submission" date="2024-07" db="EMBL/GenBank/DDBJ databases">
        <title>Identification and characteristics of an arsenic-resistant bacterial isolate, which belongs to a novel species.</title>
        <authorList>
            <person name="Juszczyk A."/>
            <person name="Kowalczyk A."/>
            <person name="Was K."/>
            <person name="Kosowicz W."/>
            <person name="Budzyn A."/>
            <person name="Latowski D."/>
        </authorList>
    </citation>
    <scope>NUCLEOTIDE SEQUENCE</scope>
    <source>
        <strain evidence="2">As8PL</strain>
        <plasmid evidence="2">unnamed</plasmid>
    </source>
</reference>
<keyword evidence="2" id="KW-0614">Plasmid</keyword>
<protein>
    <submittedName>
        <fullName evidence="2">Uncharacterized protein</fullName>
    </submittedName>
</protein>
<keyword evidence="1" id="KW-1133">Transmembrane helix</keyword>
<accession>A0AB39BNZ4</accession>